<dbReference type="InterPro" id="IPR004947">
    <property type="entry name" value="DNase_II"/>
</dbReference>
<accession>A0A914Z647</accession>
<protein>
    <submittedName>
        <fullName evidence="5">Deoxyribonuclease II</fullName>
    </submittedName>
</protein>
<dbReference type="Proteomes" id="UP000887577">
    <property type="component" value="Unplaced"/>
</dbReference>
<dbReference type="WBParaSite" id="PSU_v2.g7386.t1">
    <property type="protein sequence ID" value="PSU_v2.g7386.t1"/>
    <property type="gene ID" value="PSU_v2.g7386"/>
</dbReference>
<evidence type="ECO:0000256" key="3">
    <source>
        <dbReference type="SAM" id="SignalP"/>
    </source>
</evidence>
<dbReference type="GO" id="GO:0006309">
    <property type="term" value="P:apoptotic DNA fragmentation"/>
    <property type="evidence" value="ECO:0007669"/>
    <property type="project" value="TreeGrafter"/>
</dbReference>
<evidence type="ECO:0000256" key="2">
    <source>
        <dbReference type="ARBA" id="ARBA00022801"/>
    </source>
</evidence>
<proteinExistence type="inferred from homology"/>
<dbReference type="PANTHER" id="PTHR10858">
    <property type="entry name" value="DEOXYRIBONUCLEASE II"/>
    <property type="match status" value="1"/>
</dbReference>
<sequence length="371" mass="42587">MIAAIVMILFLGTVSLVNGNGAYTCRDMNDNPVDWFIFYKYPRMFDERDFINSGKEFIYMDANNISWQYPKILMNDTNHAVYYTLKQYYDNKDNTQDNFYILYNDEFPNSTIWSPISGHQKGVSLFNAGGGYWLIHSIPKFPSNSSYEFPSNAVYYGQMGICISFPYETLGKIATQLFYTYPFVYTKNVPQRMISDFGSLQNIADGIHKTTSPYTRMQSFISAGGKQFMHFAKSGLFGKDLYYDFVAPTLATGLLVQSWMHKSNGSYANNLNSTCRPPDPYNVYDAHKIQTPFLNFTSYDDHSKYAIAHVESGLPYPYLCIGDINRQITQTKRGGGTMCFLDGSVFPVFSQLIETFYPCKSFKYNHYDIKN</sequence>
<name>A0A914Z647_9BILA</name>
<feature type="chain" id="PRO_5037849179" evidence="3">
    <location>
        <begin position="20"/>
        <end position="371"/>
    </location>
</feature>
<evidence type="ECO:0000313" key="5">
    <source>
        <dbReference type="WBParaSite" id="PSU_v2.g7386.t1"/>
    </source>
</evidence>
<dbReference type="PANTHER" id="PTHR10858:SF24">
    <property type="entry name" value="CELL DEATH-RELATED NUCLEASE 6"/>
    <property type="match status" value="1"/>
</dbReference>
<dbReference type="CDD" id="cd09120">
    <property type="entry name" value="PLDc_DNaseII_1"/>
    <property type="match status" value="1"/>
</dbReference>
<comment type="similarity">
    <text evidence="1">Belongs to the DNase II family.</text>
</comment>
<reference evidence="5" key="1">
    <citation type="submission" date="2022-11" db="UniProtKB">
        <authorList>
            <consortium name="WormBaseParasite"/>
        </authorList>
    </citation>
    <scope>IDENTIFICATION</scope>
</reference>
<evidence type="ECO:0000313" key="4">
    <source>
        <dbReference type="Proteomes" id="UP000887577"/>
    </source>
</evidence>
<feature type="signal peptide" evidence="3">
    <location>
        <begin position="1"/>
        <end position="19"/>
    </location>
</feature>
<keyword evidence="4" id="KW-1185">Reference proteome</keyword>
<evidence type="ECO:0000256" key="1">
    <source>
        <dbReference type="ARBA" id="ARBA00007527"/>
    </source>
</evidence>
<keyword evidence="2" id="KW-0378">Hydrolase</keyword>
<organism evidence="4 5">
    <name type="scientific">Panagrolaimus superbus</name>
    <dbReference type="NCBI Taxonomy" id="310955"/>
    <lineage>
        <taxon>Eukaryota</taxon>
        <taxon>Metazoa</taxon>
        <taxon>Ecdysozoa</taxon>
        <taxon>Nematoda</taxon>
        <taxon>Chromadorea</taxon>
        <taxon>Rhabditida</taxon>
        <taxon>Tylenchina</taxon>
        <taxon>Panagrolaimomorpha</taxon>
        <taxon>Panagrolaimoidea</taxon>
        <taxon>Panagrolaimidae</taxon>
        <taxon>Panagrolaimus</taxon>
    </lineage>
</organism>
<dbReference type="Pfam" id="PF03265">
    <property type="entry name" value="DNase_II"/>
    <property type="match status" value="1"/>
</dbReference>
<keyword evidence="3" id="KW-0732">Signal</keyword>
<dbReference type="GO" id="GO:0004531">
    <property type="term" value="F:deoxyribonuclease II activity"/>
    <property type="evidence" value="ECO:0007669"/>
    <property type="project" value="InterPro"/>
</dbReference>
<dbReference type="AlphaFoldDB" id="A0A914Z647"/>